<name>A0AAP0L6Q3_9MAGN</name>
<accession>A0AAP0L6Q3</accession>
<gene>
    <name evidence="1" type="ORF">Scep_000788</name>
</gene>
<organism evidence="1 2">
    <name type="scientific">Stephania cephalantha</name>
    <dbReference type="NCBI Taxonomy" id="152367"/>
    <lineage>
        <taxon>Eukaryota</taxon>
        <taxon>Viridiplantae</taxon>
        <taxon>Streptophyta</taxon>
        <taxon>Embryophyta</taxon>
        <taxon>Tracheophyta</taxon>
        <taxon>Spermatophyta</taxon>
        <taxon>Magnoliopsida</taxon>
        <taxon>Ranunculales</taxon>
        <taxon>Menispermaceae</taxon>
        <taxon>Menispermoideae</taxon>
        <taxon>Cissampelideae</taxon>
        <taxon>Stephania</taxon>
    </lineage>
</organism>
<keyword evidence="2" id="KW-1185">Reference proteome</keyword>
<proteinExistence type="predicted"/>
<evidence type="ECO:0000313" key="2">
    <source>
        <dbReference type="Proteomes" id="UP001419268"/>
    </source>
</evidence>
<dbReference type="AlphaFoldDB" id="A0AAP0L6Q3"/>
<dbReference type="EMBL" id="JBBNAG010000001">
    <property type="protein sequence ID" value="KAK9165597.1"/>
    <property type="molecule type" value="Genomic_DNA"/>
</dbReference>
<sequence length="116" mass="12763">MSTVVVEELHVPNKGSQHCCRNERPERGCGNAPRKTKNTVKTSFTGKVVPDGAEVFSSPVTPKRCDWITSHSGKGSDRHVPASVFTTYIQFLRYPFCRNRSGSRCLPRRGVGSPGS</sequence>
<comment type="caution">
    <text evidence="1">The sequence shown here is derived from an EMBL/GenBank/DDBJ whole genome shotgun (WGS) entry which is preliminary data.</text>
</comment>
<protein>
    <submittedName>
        <fullName evidence="1">Uncharacterized protein</fullName>
    </submittedName>
</protein>
<reference evidence="1 2" key="1">
    <citation type="submission" date="2024-01" db="EMBL/GenBank/DDBJ databases">
        <title>Genome assemblies of Stephania.</title>
        <authorList>
            <person name="Yang L."/>
        </authorList>
    </citation>
    <scope>NUCLEOTIDE SEQUENCE [LARGE SCALE GENOMIC DNA]</scope>
    <source>
        <strain evidence="1">JXDWG</strain>
        <tissue evidence="1">Leaf</tissue>
    </source>
</reference>
<dbReference type="Proteomes" id="UP001419268">
    <property type="component" value="Unassembled WGS sequence"/>
</dbReference>
<evidence type="ECO:0000313" key="1">
    <source>
        <dbReference type="EMBL" id="KAK9165597.1"/>
    </source>
</evidence>